<dbReference type="RefSeq" id="WP_128215483.1">
    <property type="nucleotide sequence ID" value="NZ_CP025746.1"/>
</dbReference>
<dbReference type="EMBL" id="CP025746">
    <property type="protein sequence ID" value="QAA34771.1"/>
    <property type="molecule type" value="Genomic_DNA"/>
</dbReference>
<keyword evidence="1" id="KW-1133">Transmembrane helix</keyword>
<dbReference type="KEGG" id="cmah:C1I91_25775"/>
<organism evidence="2 3">
    <name type="scientific">Clostridium manihotivorum</name>
    <dbReference type="NCBI Taxonomy" id="2320868"/>
    <lineage>
        <taxon>Bacteria</taxon>
        <taxon>Bacillati</taxon>
        <taxon>Bacillota</taxon>
        <taxon>Clostridia</taxon>
        <taxon>Eubacteriales</taxon>
        <taxon>Clostridiaceae</taxon>
        <taxon>Clostridium</taxon>
    </lineage>
</organism>
<sequence>MKRRTKIAGSTIIIVLIILIGVGIFLIKPEKEVDYFDKSKVNASDSNLLDTKALDLKNFSLNLSIDETKLNTLIAANNNVHDFKAQIENNNIVFYQKVNLIGSLNSQYKMVFDVGTENNNIVLALQSAQIGKIKISNSTVMKELKNHENDLIYIDEAQSKIILKLQKIKINEAKVEGSSIKIKVDLREYIKNNLGILKDLFK</sequence>
<keyword evidence="1" id="KW-0472">Membrane</keyword>
<feature type="transmembrane region" description="Helical" evidence="1">
    <location>
        <begin position="7"/>
        <end position="27"/>
    </location>
</feature>
<gene>
    <name evidence="2" type="ORF">C1I91_25775</name>
</gene>
<evidence type="ECO:0000313" key="3">
    <source>
        <dbReference type="Proteomes" id="UP000286268"/>
    </source>
</evidence>
<reference evidence="2 3" key="1">
    <citation type="submission" date="2018-01" db="EMBL/GenBank/DDBJ databases">
        <title>Genome Sequencing and Assembly of Anaerobacter polyendosporus strain CT4.</title>
        <authorList>
            <person name="Tachaapaikoon C."/>
            <person name="Sutheeworapong S."/>
            <person name="Jenjaroenpun P."/>
            <person name="Wongsurawat T."/>
            <person name="Nookeaw I."/>
            <person name="Cheawchanlertfa P."/>
            <person name="Kosugi A."/>
            <person name="Cheevadhanarak S."/>
            <person name="Ratanakhanokchai K."/>
        </authorList>
    </citation>
    <scope>NUCLEOTIDE SEQUENCE [LARGE SCALE GENOMIC DNA]</scope>
    <source>
        <strain evidence="2 3">CT4</strain>
    </source>
</reference>
<dbReference type="Proteomes" id="UP000286268">
    <property type="component" value="Chromosome"/>
</dbReference>
<evidence type="ECO:0000256" key="1">
    <source>
        <dbReference type="SAM" id="Phobius"/>
    </source>
</evidence>
<evidence type="ECO:0000313" key="2">
    <source>
        <dbReference type="EMBL" id="QAA34771.1"/>
    </source>
</evidence>
<dbReference type="AlphaFoldDB" id="A0A3R5QXR6"/>
<protein>
    <submittedName>
        <fullName evidence="2">Uncharacterized protein</fullName>
    </submittedName>
</protein>
<keyword evidence="3" id="KW-1185">Reference proteome</keyword>
<name>A0A3R5QXR6_9CLOT</name>
<keyword evidence="1" id="KW-0812">Transmembrane</keyword>
<accession>A0A3R5QXR6</accession>
<proteinExistence type="predicted"/>